<dbReference type="CDD" id="cd00158">
    <property type="entry name" value="RHOD"/>
    <property type="match status" value="1"/>
</dbReference>
<dbReference type="RefSeq" id="WP_068654291.1">
    <property type="nucleotide sequence ID" value="NZ_CP017770.1"/>
</dbReference>
<gene>
    <name evidence="2" type="ORF">PNBC_00800</name>
</gene>
<dbReference type="GO" id="GO:0016740">
    <property type="term" value="F:transferase activity"/>
    <property type="evidence" value="ECO:0007669"/>
    <property type="project" value="UniProtKB-KW"/>
</dbReference>
<sequence length="106" mass="11963">MSKPSFQEWDVEEVQSKIDEGVKLDIIDVREDDEWESGHIPQAKHIALGTLQERHTELDSDQLTIVVCRSGARSARACEYLTQLGYQVVNMSGGMLEWEGPVIFGE</sequence>
<dbReference type="Gene3D" id="3.40.250.10">
    <property type="entry name" value="Rhodanese-like domain"/>
    <property type="match status" value="1"/>
</dbReference>
<dbReference type="STRING" id="1763538.LPB68_07720"/>
<dbReference type="InterPro" id="IPR036873">
    <property type="entry name" value="Rhodanese-like_dom_sf"/>
</dbReference>
<dbReference type="PANTHER" id="PTHR43031">
    <property type="entry name" value="FAD-DEPENDENT OXIDOREDUCTASE"/>
    <property type="match status" value="1"/>
</dbReference>
<dbReference type="InterPro" id="IPR001763">
    <property type="entry name" value="Rhodanese-like_dom"/>
</dbReference>
<dbReference type="Proteomes" id="UP000077134">
    <property type="component" value="Unassembled WGS sequence"/>
</dbReference>
<dbReference type="KEGG" id="pcx:LPB68_07720"/>
<dbReference type="PROSITE" id="PS50206">
    <property type="entry name" value="RHODANESE_3"/>
    <property type="match status" value="1"/>
</dbReference>
<dbReference type="EMBL" id="LSFN01000002">
    <property type="protein sequence ID" value="OAB77583.1"/>
    <property type="molecule type" value="Genomic_DNA"/>
</dbReference>
<organism evidence="2 3">
    <name type="scientific">Paenibacillus crassostreae</name>
    <dbReference type="NCBI Taxonomy" id="1763538"/>
    <lineage>
        <taxon>Bacteria</taxon>
        <taxon>Bacillati</taxon>
        <taxon>Bacillota</taxon>
        <taxon>Bacilli</taxon>
        <taxon>Bacillales</taxon>
        <taxon>Paenibacillaceae</taxon>
        <taxon>Paenibacillus</taxon>
    </lineage>
</organism>
<keyword evidence="2" id="KW-0808">Transferase</keyword>
<evidence type="ECO:0000313" key="3">
    <source>
        <dbReference type="Proteomes" id="UP000077134"/>
    </source>
</evidence>
<comment type="caution">
    <text evidence="2">The sequence shown here is derived from an EMBL/GenBank/DDBJ whole genome shotgun (WGS) entry which is preliminary data.</text>
</comment>
<dbReference type="SUPFAM" id="SSF52821">
    <property type="entry name" value="Rhodanese/Cell cycle control phosphatase"/>
    <property type="match status" value="1"/>
</dbReference>
<dbReference type="OrthoDB" id="9800872at2"/>
<dbReference type="PANTHER" id="PTHR43031:SF17">
    <property type="entry name" value="SULFURTRANSFERASE YTWF-RELATED"/>
    <property type="match status" value="1"/>
</dbReference>
<proteinExistence type="predicted"/>
<dbReference type="InterPro" id="IPR050229">
    <property type="entry name" value="GlpE_sulfurtransferase"/>
</dbReference>
<reference evidence="2 3" key="1">
    <citation type="submission" date="2016-02" db="EMBL/GenBank/DDBJ databases">
        <title>Paenibacillus sp. LPB0068, isolated from Crassostrea gigas.</title>
        <authorList>
            <person name="Shin S.-K."/>
            <person name="Yi H."/>
        </authorList>
    </citation>
    <scope>NUCLEOTIDE SEQUENCE [LARGE SCALE GENOMIC DNA]</scope>
    <source>
        <strain evidence="2 3">LPB0068</strain>
    </source>
</reference>
<evidence type="ECO:0000313" key="2">
    <source>
        <dbReference type="EMBL" id="OAB77583.1"/>
    </source>
</evidence>
<name>A0A167GHL8_9BACL</name>
<dbReference type="SMART" id="SM00450">
    <property type="entry name" value="RHOD"/>
    <property type="match status" value="1"/>
</dbReference>
<dbReference type="AlphaFoldDB" id="A0A167GHL8"/>
<keyword evidence="3" id="KW-1185">Reference proteome</keyword>
<protein>
    <submittedName>
        <fullName evidence="2">Sulfurtransferase</fullName>
    </submittedName>
</protein>
<feature type="domain" description="Rhodanese" evidence="1">
    <location>
        <begin position="20"/>
        <end position="104"/>
    </location>
</feature>
<evidence type="ECO:0000259" key="1">
    <source>
        <dbReference type="PROSITE" id="PS50206"/>
    </source>
</evidence>
<dbReference type="Pfam" id="PF00581">
    <property type="entry name" value="Rhodanese"/>
    <property type="match status" value="1"/>
</dbReference>
<accession>A0A167GHL8</accession>